<feature type="region of interest" description="Disordered" evidence="7">
    <location>
        <begin position="1"/>
        <end position="71"/>
    </location>
</feature>
<dbReference type="PROSITE" id="PS00975">
    <property type="entry name" value="NMT_1"/>
    <property type="match status" value="1"/>
</dbReference>
<dbReference type="EC" id="2.3.1.97" evidence="2 5"/>
<dbReference type="Proteomes" id="UP000326759">
    <property type="component" value="Unassembled WGS sequence"/>
</dbReference>
<dbReference type="AlphaFoldDB" id="A0A5N5SRB7"/>
<dbReference type="GO" id="GO:0004379">
    <property type="term" value="F:glycylpeptide N-tetradecanoyltransferase activity"/>
    <property type="evidence" value="ECO:0007669"/>
    <property type="project" value="UniProtKB-EC"/>
</dbReference>
<dbReference type="InterPro" id="IPR016181">
    <property type="entry name" value="Acyl_CoA_acyltransferase"/>
</dbReference>
<reference evidence="10 11" key="1">
    <citation type="journal article" date="2019" name="PLoS Biol.">
        <title>Sex chromosomes control vertical transmission of feminizing Wolbachia symbionts in an isopod.</title>
        <authorList>
            <person name="Becking T."/>
            <person name="Chebbi M.A."/>
            <person name="Giraud I."/>
            <person name="Moumen B."/>
            <person name="Laverre T."/>
            <person name="Caubet Y."/>
            <person name="Peccoud J."/>
            <person name="Gilbert C."/>
            <person name="Cordaux R."/>
        </authorList>
    </citation>
    <scope>NUCLEOTIDE SEQUENCE [LARGE SCALE GENOMIC DNA]</scope>
    <source>
        <strain evidence="10">ANa2</strain>
        <tissue evidence="10">Whole body excluding digestive tract and cuticle</tissue>
    </source>
</reference>
<dbReference type="EMBL" id="SEYY01021461">
    <property type="protein sequence ID" value="KAB7496348.1"/>
    <property type="molecule type" value="Genomic_DNA"/>
</dbReference>
<dbReference type="Pfam" id="PF02799">
    <property type="entry name" value="NMT_C"/>
    <property type="match status" value="1"/>
</dbReference>
<dbReference type="PANTHER" id="PTHR11377">
    <property type="entry name" value="N-MYRISTOYL TRANSFERASE"/>
    <property type="match status" value="1"/>
</dbReference>
<keyword evidence="3 5" id="KW-0808">Transferase</keyword>
<accession>A0A5N5SRB7</accession>
<feature type="non-terminal residue" evidence="10">
    <location>
        <position position="422"/>
    </location>
</feature>
<evidence type="ECO:0000259" key="8">
    <source>
        <dbReference type="Pfam" id="PF01233"/>
    </source>
</evidence>
<comment type="catalytic activity">
    <reaction evidence="5">
        <text>N-terminal glycyl-[protein] + tetradecanoyl-CoA = N-tetradecanoylglycyl-[protein] + CoA + H(+)</text>
        <dbReference type="Rhea" id="RHEA:15521"/>
        <dbReference type="Rhea" id="RHEA-COMP:12666"/>
        <dbReference type="Rhea" id="RHEA-COMP:12667"/>
        <dbReference type="ChEBI" id="CHEBI:15378"/>
        <dbReference type="ChEBI" id="CHEBI:57287"/>
        <dbReference type="ChEBI" id="CHEBI:57385"/>
        <dbReference type="ChEBI" id="CHEBI:64723"/>
        <dbReference type="ChEBI" id="CHEBI:133050"/>
        <dbReference type="EC" id="2.3.1.97"/>
    </reaction>
</comment>
<dbReference type="InterPro" id="IPR022678">
    <property type="entry name" value="NMT_CS"/>
</dbReference>
<dbReference type="Gene3D" id="3.40.630.170">
    <property type="match status" value="1"/>
</dbReference>
<feature type="compositionally biased region" description="Low complexity" evidence="7">
    <location>
        <begin position="30"/>
        <end position="48"/>
    </location>
</feature>
<dbReference type="FunFam" id="3.40.630.30:FF:000042">
    <property type="entry name" value="Glycylpeptide N-tetradecanoyltransferase"/>
    <property type="match status" value="1"/>
</dbReference>
<sequence length="422" mass="48590">MNDQTNEDAEKVEKATKEKRPKSSGKSKSKGGVAKSSESNESKNVVNEDTSTLNGVIDSEPSTSGINNKAVPQLMPEVEKYMKKLILQDQRQEFQFWSTQPVPSIDEDISATINEPIEQNKSINDIRQDPYNLPSGYKWDTLDLKDPEVLQGLYTLLNENYVEDDDNMFRFDYSKEFLCWALMPPGWKREWHVGVRVAKSNRLMGFISAVPATIRIYSKSKDMVEINFLCVHKKLRSKRLAPVLIKEITRRVNLTGIFQAVYTAGVVLPRPVASCRYWHRSLNPKKLIEVKFSHLGKNMTMQRTLKLYKLPDQPQVKGFRKLVPKDAKDCHKLLSEYLNQFDLAPVFKLDEFRHWFLPQDNIIDSFIVENDAGEITVFTLYHQPLCIHPTYKSLKAAYSFYNVSSKTPWKSLMKDALIAARN</sequence>
<comment type="function">
    <text evidence="5">Adds a myristoyl group to the N-terminal glycine residue of certain cellular proteins.</text>
</comment>
<organism evidence="10 11">
    <name type="scientific">Armadillidium nasatum</name>
    <dbReference type="NCBI Taxonomy" id="96803"/>
    <lineage>
        <taxon>Eukaryota</taxon>
        <taxon>Metazoa</taxon>
        <taxon>Ecdysozoa</taxon>
        <taxon>Arthropoda</taxon>
        <taxon>Crustacea</taxon>
        <taxon>Multicrustacea</taxon>
        <taxon>Malacostraca</taxon>
        <taxon>Eumalacostraca</taxon>
        <taxon>Peracarida</taxon>
        <taxon>Isopoda</taxon>
        <taxon>Oniscidea</taxon>
        <taxon>Crinocheta</taxon>
        <taxon>Armadillidiidae</taxon>
        <taxon>Armadillidium</taxon>
    </lineage>
</organism>
<dbReference type="FunFam" id="3.40.630.170:FF:000003">
    <property type="entry name" value="Glycylpeptide N-tetradecanoyltransferase"/>
    <property type="match status" value="1"/>
</dbReference>
<dbReference type="OrthoDB" id="60315at2759"/>
<feature type="compositionally biased region" description="Basic residues" evidence="7">
    <location>
        <begin position="19"/>
        <end position="29"/>
    </location>
</feature>
<dbReference type="SUPFAM" id="SSF55729">
    <property type="entry name" value="Acyl-CoA N-acyltransferases (Nat)"/>
    <property type="match status" value="2"/>
</dbReference>
<comment type="caution">
    <text evidence="10">The sequence shown here is derived from an EMBL/GenBank/DDBJ whole genome shotgun (WGS) entry which is preliminary data.</text>
</comment>
<keyword evidence="11" id="KW-1185">Reference proteome</keyword>
<evidence type="ECO:0000313" key="11">
    <source>
        <dbReference type="Proteomes" id="UP000326759"/>
    </source>
</evidence>
<evidence type="ECO:0000256" key="5">
    <source>
        <dbReference type="RuleBase" id="RU000586"/>
    </source>
</evidence>
<evidence type="ECO:0000259" key="9">
    <source>
        <dbReference type="Pfam" id="PF02799"/>
    </source>
</evidence>
<evidence type="ECO:0000256" key="3">
    <source>
        <dbReference type="ARBA" id="ARBA00022679"/>
    </source>
</evidence>
<evidence type="ECO:0000256" key="7">
    <source>
        <dbReference type="SAM" id="MobiDB-lite"/>
    </source>
</evidence>
<comment type="similarity">
    <text evidence="1 6">Belongs to the NMT family.</text>
</comment>
<protein>
    <recommendedName>
        <fullName evidence="2 5">Glycylpeptide N-tetradecanoyltransferase</fullName>
        <ecNumber evidence="2 5">2.3.1.97</ecNumber>
    </recommendedName>
</protein>
<evidence type="ECO:0000256" key="4">
    <source>
        <dbReference type="ARBA" id="ARBA00023315"/>
    </source>
</evidence>
<feature type="compositionally biased region" description="Basic and acidic residues" evidence="7">
    <location>
        <begin position="8"/>
        <end position="18"/>
    </location>
</feature>
<evidence type="ECO:0000313" key="10">
    <source>
        <dbReference type="EMBL" id="KAB7496348.1"/>
    </source>
</evidence>
<dbReference type="InterPro" id="IPR000903">
    <property type="entry name" value="NMT"/>
</dbReference>
<dbReference type="InterPro" id="IPR022676">
    <property type="entry name" value="NMT_N"/>
</dbReference>
<evidence type="ECO:0000256" key="2">
    <source>
        <dbReference type="ARBA" id="ARBA00012923"/>
    </source>
</evidence>
<name>A0A5N5SRB7_9CRUS</name>
<keyword evidence="4 5" id="KW-0012">Acyltransferase</keyword>
<proteinExistence type="inferred from homology"/>
<evidence type="ECO:0000256" key="1">
    <source>
        <dbReference type="ARBA" id="ARBA00009469"/>
    </source>
</evidence>
<evidence type="ECO:0000256" key="6">
    <source>
        <dbReference type="RuleBase" id="RU004178"/>
    </source>
</evidence>
<dbReference type="GO" id="GO:0005737">
    <property type="term" value="C:cytoplasm"/>
    <property type="evidence" value="ECO:0007669"/>
    <property type="project" value="TreeGrafter"/>
</dbReference>
<dbReference type="Pfam" id="PF01233">
    <property type="entry name" value="NMT"/>
    <property type="match status" value="1"/>
</dbReference>
<feature type="domain" description="Glycylpeptide N-tetradecanoyltransferase C-terminal" evidence="9">
    <location>
        <begin position="289"/>
        <end position="422"/>
    </location>
</feature>
<feature type="compositionally biased region" description="Polar residues" evidence="7">
    <location>
        <begin position="49"/>
        <end position="67"/>
    </location>
</feature>
<feature type="domain" description="Glycylpeptide N-tetradecanoyltransferase N-terminal" evidence="8">
    <location>
        <begin position="116"/>
        <end position="275"/>
    </location>
</feature>
<gene>
    <name evidence="10" type="primary">Nmt</name>
    <name evidence="10" type="ORF">Anas_08458</name>
</gene>
<dbReference type="InterPro" id="IPR022677">
    <property type="entry name" value="NMT_C"/>
</dbReference>
<dbReference type="PANTHER" id="PTHR11377:SF5">
    <property type="entry name" value="GLYCYLPEPTIDE N-TETRADECANOYLTRANSFERASE"/>
    <property type="match status" value="1"/>
</dbReference>
<dbReference type="PIRSF" id="PIRSF015892">
    <property type="entry name" value="N-myristl_transf"/>
    <property type="match status" value="1"/>
</dbReference>